<evidence type="ECO:0000256" key="4">
    <source>
        <dbReference type="ARBA" id="ARBA00022840"/>
    </source>
</evidence>
<dbReference type="InterPro" id="IPR020588">
    <property type="entry name" value="RecA_ATP-bd"/>
</dbReference>
<dbReference type="CDD" id="cd19491">
    <property type="entry name" value="XRCC3"/>
    <property type="match status" value="1"/>
</dbReference>
<evidence type="ECO:0000256" key="7">
    <source>
        <dbReference type="SAM" id="MobiDB-lite"/>
    </source>
</evidence>
<dbReference type="Proteomes" id="UP000823405">
    <property type="component" value="Unassembled WGS sequence"/>
</dbReference>
<dbReference type="PROSITE" id="PS50162">
    <property type="entry name" value="RECA_2"/>
    <property type="match status" value="1"/>
</dbReference>
<dbReference type="GO" id="GO:0045003">
    <property type="term" value="P:double-strand break repair via synthesis-dependent strand annealing"/>
    <property type="evidence" value="ECO:0007669"/>
    <property type="project" value="TreeGrafter"/>
</dbReference>
<dbReference type="InterPro" id="IPR047348">
    <property type="entry name" value="XRCC3-like_C"/>
</dbReference>
<gene>
    <name evidence="9" type="primary">XRCC3</name>
    <name evidence="9" type="ORF">BGZ97_000596</name>
</gene>
<dbReference type="Gene3D" id="3.40.50.300">
    <property type="entry name" value="P-loop containing nucleotide triphosphate hydrolases"/>
    <property type="match status" value="1"/>
</dbReference>
<dbReference type="GO" id="GO:0000400">
    <property type="term" value="F:four-way junction DNA binding"/>
    <property type="evidence" value="ECO:0007669"/>
    <property type="project" value="TreeGrafter"/>
</dbReference>
<keyword evidence="3" id="KW-0227">DNA damage</keyword>
<dbReference type="GO" id="GO:0090656">
    <property type="term" value="P:t-circle formation"/>
    <property type="evidence" value="ECO:0007669"/>
    <property type="project" value="TreeGrafter"/>
</dbReference>
<accession>A0A9P6RHC1</accession>
<comment type="subcellular location">
    <subcellularLocation>
        <location evidence="1">Nucleus</location>
    </subcellularLocation>
</comment>
<feature type="compositionally biased region" description="Basic and acidic residues" evidence="7">
    <location>
        <begin position="235"/>
        <end position="246"/>
    </location>
</feature>
<dbReference type="AlphaFoldDB" id="A0A9P6RHC1"/>
<feature type="region of interest" description="Disordered" evidence="7">
    <location>
        <begin position="229"/>
        <end position="250"/>
    </location>
</feature>
<proteinExistence type="predicted"/>
<dbReference type="GO" id="GO:0033065">
    <property type="term" value="C:Rad51C-XRCC3 complex"/>
    <property type="evidence" value="ECO:0007669"/>
    <property type="project" value="TreeGrafter"/>
</dbReference>
<dbReference type="InterPro" id="IPR027417">
    <property type="entry name" value="P-loop_NTPase"/>
</dbReference>
<dbReference type="PANTHER" id="PTHR46487:SF1">
    <property type="entry name" value="DNA REPAIR PROTEIN XRCC3"/>
    <property type="match status" value="1"/>
</dbReference>
<evidence type="ECO:0000259" key="8">
    <source>
        <dbReference type="PROSITE" id="PS50162"/>
    </source>
</evidence>
<feature type="domain" description="RecA family profile 1" evidence="8">
    <location>
        <begin position="97"/>
        <end position="324"/>
    </location>
</feature>
<evidence type="ECO:0000313" key="9">
    <source>
        <dbReference type="EMBL" id="KAG0320158.1"/>
    </source>
</evidence>
<protein>
    <submittedName>
        <fullName evidence="9">DNA repair protein xrcc3</fullName>
    </submittedName>
</protein>
<dbReference type="SUPFAM" id="SSF52540">
    <property type="entry name" value="P-loop containing nucleoside triphosphate hydrolases"/>
    <property type="match status" value="1"/>
</dbReference>
<reference evidence="9" key="1">
    <citation type="journal article" date="2020" name="Fungal Divers.">
        <title>Resolving the Mortierellaceae phylogeny through synthesis of multi-gene phylogenetics and phylogenomics.</title>
        <authorList>
            <person name="Vandepol N."/>
            <person name="Liber J."/>
            <person name="Desiro A."/>
            <person name="Na H."/>
            <person name="Kennedy M."/>
            <person name="Barry K."/>
            <person name="Grigoriev I.V."/>
            <person name="Miller A.N."/>
            <person name="O'Donnell K."/>
            <person name="Stajich J.E."/>
            <person name="Bonito G."/>
        </authorList>
    </citation>
    <scope>NUCLEOTIDE SEQUENCE</scope>
    <source>
        <strain evidence="9">NVP60</strain>
    </source>
</reference>
<evidence type="ECO:0000313" key="10">
    <source>
        <dbReference type="Proteomes" id="UP000823405"/>
    </source>
</evidence>
<dbReference type="PANTHER" id="PTHR46487">
    <property type="entry name" value="DNA REPAIR PROTEIN XRCC3"/>
    <property type="match status" value="1"/>
</dbReference>
<evidence type="ECO:0000256" key="2">
    <source>
        <dbReference type="ARBA" id="ARBA00022741"/>
    </source>
</evidence>
<dbReference type="GO" id="GO:0000722">
    <property type="term" value="P:telomere maintenance via recombination"/>
    <property type="evidence" value="ECO:0007669"/>
    <property type="project" value="TreeGrafter"/>
</dbReference>
<keyword evidence="5" id="KW-0234">DNA repair</keyword>
<sequence length="443" mass="48773">MTSINVLGLPSSVRDTLLKASLDTVEDLLLYTPQGLSNDIPSARFKRQQVSKGVSSGGYDRLMNLTPNEIAFAYDQAAAHIFETKIAYGSAHDLLQDESWLSLGDPILDAAVGGKGIMTRAITEIAGESAVGKTQLCLQLCLTVQLPESMGGLDGSVVWMSTEGKFPYSRLESMITQFVAKHQEDVPDIDADIIRENIYYESMADQETQLHIFNYQLPILVHDTYLSQEDDDGKEEDHEHHAEKHSASPRKKPIKLIIIDSITNNFRSELTVGSSGTDQAGNQGAKAGFRSSILQRSADICEIGLRLRALADQYGLAVICVNQVTDVIAAESTFHPPPLSFRPQPYTRDFTLDLQGTGKLKKPALGLVWENTINSRLILQRTRLPDSYETDGCAQSALREPPRTLSVVFSPWSGHNRHNDPSLPGHCRYKIDETGVVGIPNPN</sequence>
<dbReference type="GO" id="GO:0071140">
    <property type="term" value="P:resolution of mitotic recombination intermediates"/>
    <property type="evidence" value="ECO:0007669"/>
    <property type="project" value="TreeGrafter"/>
</dbReference>
<name>A0A9P6RHC1_9FUNG</name>
<dbReference type="EMBL" id="JAAAIN010000111">
    <property type="protein sequence ID" value="KAG0320158.1"/>
    <property type="molecule type" value="Genomic_DNA"/>
</dbReference>
<dbReference type="GO" id="GO:0005657">
    <property type="term" value="C:replication fork"/>
    <property type="evidence" value="ECO:0007669"/>
    <property type="project" value="TreeGrafter"/>
</dbReference>
<dbReference type="Pfam" id="PF08423">
    <property type="entry name" value="Rad51"/>
    <property type="match status" value="1"/>
</dbReference>
<organism evidence="9 10">
    <name type="scientific">Linnemannia gamsii</name>
    <dbReference type="NCBI Taxonomy" id="64522"/>
    <lineage>
        <taxon>Eukaryota</taxon>
        <taxon>Fungi</taxon>
        <taxon>Fungi incertae sedis</taxon>
        <taxon>Mucoromycota</taxon>
        <taxon>Mortierellomycotina</taxon>
        <taxon>Mortierellomycetes</taxon>
        <taxon>Mortierellales</taxon>
        <taxon>Mortierellaceae</taxon>
        <taxon>Linnemannia</taxon>
    </lineage>
</organism>
<keyword evidence="6" id="KW-0539">Nucleus</keyword>
<keyword evidence="2" id="KW-0547">Nucleotide-binding</keyword>
<keyword evidence="4" id="KW-0067">ATP-binding</keyword>
<keyword evidence="10" id="KW-1185">Reference proteome</keyword>
<evidence type="ECO:0000256" key="3">
    <source>
        <dbReference type="ARBA" id="ARBA00022763"/>
    </source>
</evidence>
<dbReference type="GO" id="GO:0140664">
    <property type="term" value="F:ATP-dependent DNA damage sensor activity"/>
    <property type="evidence" value="ECO:0007669"/>
    <property type="project" value="InterPro"/>
</dbReference>
<dbReference type="GO" id="GO:0061982">
    <property type="term" value="P:meiosis I cell cycle process"/>
    <property type="evidence" value="ECO:0007669"/>
    <property type="project" value="UniProtKB-ARBA"/>
</dbReference>
<dbReference type="OrthoDB" id="1861185at2759"/>
<dbReference type="GO" id="GO:0005524">
    <property type="term" value="F:ATP binding"/>
    <property type="evidence" value="ECO:0007669"/>
    <property type="project" value="UniProtKB-KW"/>
</dbReference>
<dbReference type="InterPro" id="IPR013632">
    <property type="entry name" value="Rad51_C"/>
</dbReference>
<comment type="caution">
    <text evidence="9">The sequence shown here is derived from an EMBL/GenBank/DDBJ whole genome shotgun (WGS) entry which is preliminary data.</text>
</comment>
<evidence type="ECO:0000256" key="6">
    <source>
        <dbReference type="ARBA" id="ARBA00023242"/>
    </source>
</evidence>
<evidence type="ECO:0000256" key="1">
    <source>
        <dbReference type="ARBA" id="ARBA00004123"/>
    </source>
</evidence>
<evidence type="ECO:0000256" key="5">
    <source>
        <dbReference type="ARBA" id="ARBA00023204"/>
    </source>
</evidence>